<reference evidence="3" key="2">
    <citation type="submission" date="2019-10" db="EMBL/GenBank/DDBJ databases">
        <title>Malate fermentation in French cider.</title>
        <authorList>
            <person name="Cousin F.J."/>
            <person name="Medina Fernandez S."/>
            <person name="Misery B."/>
            <person name="Laplace J.-M."/>
            <person name="Cretenet M."/>
        </authorList>
    </citation>
    <scope>NUCLEOTIDE SEQUENCE</scope>
    <source>
        <strain evidence="3">UCMA15901</strain>
    </source>
</reference>
<evidence type="ECO:0000313" key="4">
    <source>
        <dbReference type="EMBL" id="OAD63991.1"/>
    </source>
</evidence>
<dbReference type="SUPFAM" id="SSF50118">
    <property type="entry name" value="Cell growth inhibitor/plasmid maintenance toxic component"/>
    <property type="match status" value="1"/>
</dbReference>
<evidence type="ECO:0000313" key="6">
    <source>
        <dbReference type="Proteomes" id="UP001275867"/>
    </source>
</evidence>
<keyword evidence="2" id="KW-1277">Toxin-antitoxin system</keyword>
<accession>A0AAP5WFL6</accession>
<protein>
    <recommendedName>
        <fullName evidence="7">Type II toxin-antitoxin system PemK/MazF family toxin</fullName>
    </recommendedName>
</protein>
<dbReference type="EMBL" id="LXND01000051">
    <property type="protein sequence ID" value="OAD63991.1"/>
    <property type="molecule type" value="Genomic_DNA"/>
</dbReference>
<organism evidence="3 6">
    <name type="scientific">Pediococcus parvulus</name>
    <dbReference type="NCBI Taxonomy" id="54062"/>
    <lineage>
        <taxon>Bacteria</taxon>
        <taxon>Bacillati</taxon>
        <taxon>Bacillota</taxon>
        <taxon>Bacilli</taxon>
        <taxon>Lactobacillales</taxon>
        <taxon>Lactobacillaceae</taxon>
        <taxon>Pediococcus</taxon>
    </lineage>
</organism>
<dbReference type="GeneID" id="93382170"/>
<comment type="caution">
    <text evidence="3">The sequence shown here is derived from an EMBL/GenBank/DDBJ whole genome shotgun (WGS) entry which is preliminary data.</text>
</comment>
<reference evidence="4 5" key="1">
    <citation type="submission" date="2016-05" db="EMBL/GenBank/DDBJ databases">
        <title>Draft genome sequence of Pediococcus parvulus 2.6, a probiotic beta-glucan producer strain.</title>
        <authorList>
            <person name="Mohedano M.L."/>
            <person name="Perez-Ramos A."/>
            <person name="Duenas M.T."/>
            <person name="Lamontanara A."/>
            <person name="Orru L."/>
            <person name="Spano G."/>
            <person name="Capozzi V."/>
            <person name="Lopez P."/>
        </authorList>
    </citation>
    <scope>NUCLEOTIDE SEQUENCE [LARGE SCALE GENOMIC DNA]</scope>
    <source>
        <strain evidence="4 5">2.6</strain>
    </source>
</reference>
<dbReference type="GO" id="GO:0003677">
    <property type="term" value="F:DNA binding"/>
    <property type="evidence" value="ECO:0007669"/>
    <property type="project" value="InterPro"/>
</dbReference>
<comment type="similarity">
    <text evidence="1">Belongs to the PemK/MazF family.</text>
</comment>
<dbReference type="Proteomes" id="UP001275867">
    <property type="component" value="Unassembled WGS sequence"/>
</dbReference>
<name>A0AAP5WFL6_9LACO</name>
<dbReference type="Proteomes" id="UP000077280">
    <property type="component" value="Unassembled WGS sequence"/>
</dbReference>
<dbReference type="InterPro" id="IPR003477">
    <property type="entry name" value="PemK-like"/>
</dbReference>
<dbReference type="EMBL" id="WERX01000007">
    <property type="protein sequence ID" value="MDV7693890.1"/>
    <property type="molecule type" value="Genomic_DNA"/>
</dbReference>
<dbReference type="AlphaFoldDB" id="A0AAP5WFL6"/>
<proteinExistence type="inferred from homology"/>
<evidence type="ECO:0000256" key="1">
    <source>
        <dbReference type="ARBA" id="ARBA00007521"/>
    </source>
</evidence>
<evidence type="ECO:0000256" key="2">
    <source>
        <dbReference type="ARBA" id="ARBA00022649"/>
    </source>
</evidence>
<dbReference type="RefSeq" id="WP_057784415.1">
    <property type="nucleotide sequence ID" value="NZ_BJWE01000021.1"/>
</dbReference>
<evidence type="ECO:0000313" key="3">
    <source>
        <dbReference type="EMBL" id="MDV7693890.1"/>
    </source>
</evidence>
<dbReference type="InterPro" id="IPR011067">
    <property type="entry name" value="Plasmid_toxin/cell-grow_inhib"/>
</dbReference>
<evidence type="ECO:0000313" key="5">
    <source>
        <dbReference type="Proteomes" id="UP000077280"/>
    </source>
</evidence>
<gene>
    <name evidence="4" type="ORF">A7K95_07255</name>
    <name evidence="3" type="ORF">GA842_03130</name>
</gene>
<sequence>MKIFIANVSFDEQPNTTKRRPALVVAYNNQYVTAFKITSKFGSKSRSIQSTYFPILEWKKAGLYKASYVDTHKLYQISANAVFKRPPIGELTSNDVARLKLFIQKPTNISDES</sequence>
<evidence type="ECO:0008006" key="7">
    <source>
        <dbReference type="Google" id="ProtNLM"/>
    </source>
</evidence>
<dbReference type="Gene3D" id="2.30.30.110">
    <property type="match status" value="1"/>
</dbReference>
<keyword evidence="5" id="KW-1185">Reference proteome</keyword>
<dbReference type="Pfam" id="PF02452">
    <property type="entry name" value="PemK_toxin"/>
    <property type="match status" value="1"/>
</dbReference>